<keyword evidence="1" id="KW-0560">Oxidoreductase</keyword>
<sequence>MQSTYLGRTGLKVSRLCLGTMNFGPRTSEQEAFAIMDMALDAGINFFDTANIYGQLYADPAQIHMGWSEEIIGRWFAQGGGRRERVILATKVYCDMYDSTDGPNAEGLSAFKLKRDIEGSLRRLQTDHIDLYQMHHIERHAPWEEIWGGFAYLIAQGKVTYVGSCNFGARHLVQAQYEAANRHFLGLASEQHHYNLLCRLPELEVIPAAQELGLGFLPWGPLGGGLLSGAAFQANPGNSRGAQAVKALDQEQQNRLREYSALCRELGESESNVALAWLLANPVVTAPIIGPRTLEQMESALHALEIQLSQETLQRLDALFPGPGGPAPEAYAW</sequence>
<reference evidence="3" key="2">
    <citation type="submission" date="2021-04" db="EMBL/GenBank/DDBJ databases">
        <authorList>
            <person name="Gilroy R."/>
        </authorList>
    </citation>
    <scope>NUCLEOTIDE SEQUENCE</scope>
    <source>
        <strain evidence="3">CHK188-5543</strain>
    </source>
</reference>
<proteinExistence type="predicted"/>
<comment type="caution">
    <text evidence="3">The sequence shown here is derived from an EMBL/GenBank/DDBJ whole genome shotgun (WGS) entry which is preliminary data.</text>
</comment>
<dbReference type="AlphaFoldDB" id="A0A9D1WSP3"/>
<dbReference type="PANTHER" id="PTHR43364">
    <property type="entry name" value="NADH-SPECIFIC METHYLGLYOXAL REDUCTASE-RELATED"/>
    <property type="match status" value="1"/>
</dbReference>
<name>A0A9D1WSP3_9FIRM</name>
<protein>
    <submittedName>
        <fullName evidence="3">Aldo/keto reductase</fullName>
    </submittedName>
</protein>
<organism evidence="3 4">
    <name type="scientific">Candidatus Anaerotruncus excrementipullorum</name>
    <dbReference type="NCBI Taxonomy" id="2838465"/>
    <lineage>
        <taxon>Bacteria</taxon>
        <taxon>Bacillati</taxon>
        <taxon>Bacillota</taxon>
        <taxon>Clostridia</taxon>
        <taxon>Eubacteriales</taxon>
        <taxon>Oscillospiraceae</taxon>
        <taxon>Anaerotruncus</taxon>
    </lineage>
</organism>
<dbReference type="GO" id="GO:0016491">
    <property type="term" value="F:oxidoreductase activity"/>
    <property type="evidence" value="ECO:0007669"/>
    <property type="project" value="UniProtKB-KW"/>
</dbReference>
<accession>A0A9D1WSP3</accession>
<dbReference type="SUPFAM" id="SSF51430">
    <property type="entry name" value="NAD(P)-linked oxidoreductase"/>
    <property type="match status" value="1"/>
</dbReference>
<dbReference type="InterPro" id="IPR036812">
    <property type="entry name" value="NAD(P)_OxRdtase_dom_sf"/>
</dbReference>
<dbReference type="PANTHER" id="PTHR43364:SF5">
    <property type="entry name" value="REDUCTASE"/>
    <property type="match status" value="1"/>
</dbReference>
<gene>
    <name evidence="3" type="ORF">H9736_09115</name>
</gene>
<evidence type="ECO:0000313" key="4">
    <source>
        <dbReference type="Proteomes" id="UP000886800"/>
    </source>
</evidence>
<dbReference type="InterPro" id="IPR050523">
    <property type="entry name" value="AKR_Detox_Biosynth"/>
</dbReference>
<dbReference type="Gene3D" id="3.20.20.100">
    <property type="entry name" value="NADP-dependent oxidoreductase domain"/>
    <property type="match status" value="1"/>
</dbReference>
<evidence type="ECO:0000313" key="3">
    <source>
        <dbReference type="EMBL" id="HIX66393.1"/>
    </source>
</evidence>
<dbReference type="Pfam" id="PF00248">
    <property type="entry name" value="Aldo_ket_red"/>
    <property type="match status" value="1"/>
</dbReference>
<dbReference type="Proteomes" id="UP000886800">
    <property type="component" value="Unassembled WGS sequence"/>
</dbReference>
<reference evidence="3" key="1">
    <citation type="journal article" date="2021" name="PeerJ">
        <title>Extensive microbial diversity within the chicken gut microbiome revealed by metagenomics and culture.</title>
        <authorList>
            <person name="Gilroy R."/>
            <person name="Ravi A."/>
            <person name="Getino M."/>
            <person name="Pursley I."/>
            <person name="Horton D.L."/>
            <person name="Alikhan N.F."/>
            <person name="Baker D."/>
            <person name="Gharbi K."/>
            <person name="Hall N."/>
            <person name="Watson M."/>
            <person name="Adriaenssens E.M."/>
            <person name="Foster-Nyarko E."/>
            <person name="Jarju S."/>
            <person name="Secka A."/>
            <person name="Antonio M."/>
            <person name="Oren A."/>
            <person name="Chaudhuri R.R."/>
            <person name="La Ragione R."/>
            <person name="Hildebrand F."/>
            <person name="Pallen M.J."/>
        </authorList>
    </citation>
    <scope>NUCLEOTIDE SEQUENCE</scope>
    <source>
        <strain evidence="3">CHK188-5543</strain>
    </source>
</reference>
<dbReference type="InterPro" id="IPR023210">
    <property type="entry name" value="NADP_OxRdtase_dom"/>
</dbReference>
<evidence type="ECO:0000256" key="1">
    <source>
        <dbReference type="ARBA" id="ARBA00023002"/>
    </source>
</evidence>
<feature type="domain" description="NADP-dependent oxidoreductase" evidence="2">
    <location>
        <begin position="15"/>
        <end position="319"/>
    </location>
</feature>
<dbReference type="FunFam" id="3.20.20.100:FF:000004">
    <property type="entry name" value="Oxidoreductase, aldo/keto reductase"/>
    <property type="match status" value="1"/>
</dbReference>
<evidence type="ECO:0000259" key="2">
    <source>
        <dbReference type="Pfam" id="PF00248"/>
    </source>
</evidence>
<dbReference type="EMBL" id="DXES01000192">
    <property type="protein sequence ID" value="HIX66393.1"/>
    <property type="molecule type" value="Genomic_DNA"/>
</dbReference>
<dbReference type="GO" id="GO:0005829">
    <property type="term" value="C:cytosol"/>
    <property type="evidence" value="ECO:0007669"/>
    <property type="project" value="TreeGrafter"/>
</dbReference>